<evidence type="ECO:0000313" key="2">
    <source>
        <dbReference type="EMBL" id="RSM79973.1"/>
    </source>
</evidence>
<dbReference type="EMBL" id="QHKI01000031">
    <property type="protein sequence ID" value="RSM79973.1"/>
    <property type="molecule type" value="Genomic_DNA"/>
</dbReference>
<feature type="transmembrane region" description="Helical" evidence="1">
    <location>
        <begin position="118"/>
        <end position="140"/>
    </location>
</feature>
<protein>
    <submittedName>
        <fullName evidence="2">Uncharacterized protein</fullName>
    </submittedName>
</protein>
<dbReference type="RefSeq" id="WP_037269058.1">
    <property type="nucleotide sequence ID" value="NZ_QHKI01000031.1"/>
</dbReference>
<sequence length="197" mass="20902">MSLDDKRWYLLAQELQFQQLDGARKLAESWRTGLAALTSLFAAVMIVKGPDSIGAISEGHRVIVAVAIGVAFLVLVTATMLAVRAASGAPGDEILLTGEDLRTWTRAEVKRVRLLLRWAIATMLVGVLLVAVSAALTWFAPVKKPAATVEVLTGTQRLCGELVPGSPQVLTIKVGGASVEVPVRDVVSLVPHQCKAG</sequence>
<comment type="caution">
    <text evidence="2">The sequence shown here is derived from an EMBL/GenBank/DDBJ whole genome shotgun (WGS) entry which is preliminary data.</text>
</comment>
<evidence type="ECO:0000256" key="1">
    <source>
        <dbReference type="SAM" id="Phobius"/>
    </source>
</evidence>
<organism evidence="2 3">
    <name type="scientific">Kibdelosporangium aridum</name>
    <dbReference type="NCBI Taxonomy" id="2030"/>
    <lineage>
        <taxon>Bacteria</taxon>
        <taxon>Bacillati</taxon>
        <taxon>Actinomycetota</taxon>
        <taxon>Actinomycetes</taxon>
        <taxon>Pseudonocardiales</taxon>
        <taxon>Pseudonocardiaceae</taxon>
        <taxon>Kibdelosporangium</taxon>
    </lineage>
</organism>
<name>A0A428Z2M5_KIBAR</name>
<dbReference type="OrthoDB" id="3479981at2"/>
<feature type="transmembrane region" description="Helical" evidence="1">
    <location>
        <begin position="62"/>
        <end position="83"/>
    </location>
</feature>
<accession>A0A428Z2M5</accession>
<dbReference type="AlphaFoldDB" id="A0A428Z2M5"/>
<dbReference type="Proteomes" id="UP000287547">
    <property type="component" value="Unassembled WGS sequence"/>
</dbReference>
<evidence type="ECO:0000313" key="3">
    <source>
        <dbReference type="Proteomes" id="UP000287547"/>
    </source>
</evidence>
<feature type="transmembrane region" description="Helical" evidence="1">
    <location>
        <begin position="30"/>
        <end position="50"/>
    </location>
</feature>
<keyword evidence="1" id="KW-1133">Transmembrane helix</keyword>
<proteinExistence type="predicted"/>
<reference evidence="2 3" key="1">
    <citation type="submission" date="2018-05" db="EMBL/GenBank/DDBJ databases">
        <title>Evolution of GPA BGCs.</title>
        <authorList>
            <person name="Waglechner N."/>
            <person name="Wright G.D."/>
        </authorList>
    </citation>
    <scope>NUCLEOTIDE SEQUENCE [LARGE SCALE GENOMIC DNA]</scope>
    <source>
        <strain evidence="2 3">A82846</strain>
    </source>
</reference>
<keyword evidence="1" id="KW-0472">Membrane</keyword>
<keyword evidence="1" id="KW-0812">Transmembrane</keyword>
<gene>
    <name evidence="2" type="ORF">DMH04_30695</name>
</gene>